<protein>
    <submittedName>
        <fullName evidence="2">EamA-like transporter family protein</fullName>
    </submittedName>
</protein>
<feature type="transmembrane region" description="Helical" evidence="1">
    <location>
        <begin position="73"/>
        <end position="92"/>
    </location>
</feature>
<keyword evidence="1" id="KW-0812">Transmembrane</keyword>
<evidence type="ECO:0000313" key="3">
    <source>
        <dbReference type="Proteomes" id="UP000248745"/>
    </source>
</evidence>
<dbReference type="InterPro" id="IPR006750">
    <property type="entry name" value="YdcZ"/>
</dbReference>
<evidence type="ECO:0000256" key="1">
    <source>
        <dbReference type="SAM" id="Phobius"/>
    </source>
</evidence>
<keyword evidence="1" id="KW-0472">Membrane</keyword>
<accession>A0A2W2AMY4</accession>
<dbReference type="PANTHER" id="PTHR34821:SF2">
    <property type="entry name" value="INNER MEMBRANE PROTEIN YDCZ"/>
    <property type="match status" value="1"/>
</dbReference>
<dbReference type="OrthoDB" id="9097160at2"/>
<dbReference type="PANTHER" id="PTHR34821">
    <property type="entry name" value="INNER MEMBRANE PROTEIN YDCZ"/>
    <property type="match status" value="1"/>
</dbReference>
<keyword evidence="3" id="KW-1185">Reference proteome</keyword>
<dbReference type="GO" id="GO:0005886">
    <property type="term" value="C:plasma membrane"/>
    <property type="evidence" value="ECO:0007669"/>
    <property type="project" value="TreeGrafter"/>
</dbReference>
<feature type="transmembrane region" description="Helical" evidence="1">
    <location>
        <begin position="98"/>
        <end position="118"/>
    </location>
</feature>
<name>A0A2W2AMY4_9BACT</name>
<dbReference type="EMBL" id="QKTW01000010">
    <property type="protein sequence ID" value="PZF73690.1"/>
    <property type="molecule type" value="Genomic_DNA"/>
</dbReference>
<sequence>MRSDILFLVLALITGALIPIQAATNAAFSKSVGNATITTLMVLIVGLIGMFVFALLSRVAIPTRQQLAEAPGYSYLGGLIVATYIIMITILVPRIGVGTSIGLIVTGQIICAVVIDHFGLFKTTVQPVNVTRLAGMILMILGVYLIMKRK</sequence>
<dbReference type="AlphaFoldDB" id="A0A2W2AMY4"/>
<dbReference type="RefSeq" id="WP_110998140.1">
    <property type="nucleotide sequence ID" value="NZ_QKTW01000010.1"/>
</dbReference>
<dbReference type="Pfam" id="PF04657">
    <property type="entry name" value="DMT_YdcZ"/>
    <property type="match status" value="1"/>
</dbReference>
<feature type="transmembrane region" description="Helical" evidence="1">
    <location>
        <begin position="38"/>
        <end position="61"/>
    </location>
</feature>
<comment type="caution">
    <text evidence="2">The sequence shown here is derived from an EMBL/GenBank/DDBJ whole genome shotgun (WGS) entry which is preliminary data.</text>
</comment>
<reference evidence="2 3" key="1">
    <citation type="submission" date="2018-06" db="EMBL/GenBank/DDBJ databases">
        <title>Mucibacter soli gen. nov., sp. nov., a new member of the family Chitinophagaceae producing mucin.</title>
        <authorList>
            <person name="Kim M.-K."/>
            <person name="Park S."/>
            <person name="Kim T.-S."/>
            <person name="Joung Y."/>
            <person name="Han J.-H."/>
            <person name="Kim S.B."/>
        </authorList>
    </citation>
    <scope>NUCLEOTIDE SEQUENCE [LARGE SCALE GENOMIC DNA]</scope>
    <source>
        <strain evidence="2 3">R1-15</strain>
    </source>
</reference>
<keyword evidence="1" id="KW-1133">Transmembrane helix</keyword>
<gene>
    <name evidence="2" type="ORF">DN068_06750</name>
</gene>
<proteinExistence type="predicted"/>
<feature type="transmembrane region" description="Helical" evidence="1">
    <location>
        <begin position="130"/>
        <end position="147"/>
    </location>
</feature>
<evidence type="ECO:0000313" key="2">
    <source>
        <dbReference type="EMBL" id="PZF73690.1"/>
    </source>
</evidence>
<dbReference type="Proteomes" id="UP000248745">
    <property type="component" value="Unassembled WGS sequence"/>
</dbReference>
<organism evidence="2 3">
    <name type="scientific">Taibaiella soli</name>
    <dbReference type="NCBI Taxonomy" id="1649169"/>
    <lineage>
        <taxon>Bacteria</taxon>
        <taxon>Pseudomonadati</taxon>
        <taxon>Bacteroidota</taxon>
        <taxon>Chitinophagia</taxon>
        <taxon>Chitinophagales</taxon>
        <taxon>Chitinophagaceae</taxon>
        <taxon>Taibaiella</taxon>
    </lineage>
</organism>